<feature type="non-terminal residue" evidence="1">
    <location>
        <position position="1"/>
    </location>
</feature>
<sequence length="38" mass="4134">WTLDYSAVEGVAKLFFALAIEEEAPAGYTSPFPAFRAP</sequence>
<dbReference type="EMBL" id="LAZR01016512">
    <property type="protein sequence ID" value="KKM04186.1"/>
    <property type="molecule type" value="Genomic_DNA"/>
</dbReference>
<comment type="caution">
    <text evidence="1">The sequence shown here is derived from an EMBL/GenBank/DDBJ whole genome shotgun (WGS) entry which is preliminary data.</text>
</comment>
<name>A0A0F9JE92_9ZZZZ</name>
<gene>
    <name evidence="1" type="ORF">LCGC14_1766730</name>
</gene>
<dbReference type="AlphaFoldDB" id="A0A0F9JE92"/>
<proteinExistence type="predicted"/>
<evidence type="ECO:0000313" key="1">
    <source>
        <dbReference type="EMBL" id="KKM04186.1"/>
    </source>
</evidence>
<accession>A0A0F9JE92</accession>
<organism evidence="1">
    <name type="scientific">marine sediment metagenome</name>
    <dbReference type="NCBI Taxonomy" id="412755"/>
    <lineage>
        <taxon>unclassified sequences</taxon>
        <taxon>metagenomes</taxon>
        <taxon>ecological metagenomes</taxon>
    </lineage>
</organism>
<protein>
    <submittedName>
        <fullName evidence="1">Uncharacterized protein</fullName>
    </submittedName>
</protein>
<reference evidence="1" key="1">
    <citation type="journal article" date="2015" name="Nature">
        <title>Complex archaea that bridge the gap between prokaryotes and eukaryotes.</title>
        <authorList>
            <person name="Spang A."/>
            <person name="Saw J.H."/>
            <person name="Jorgensen S.L."/>
            <person name="Zaremba-Niedzwiedzka K."/>
            <person name="Martijn J."/>
            <person name="Lind A.E."/>
            <person name="van Eijk R."/>
            <person name="Schleper C."/>
            <person name="Guy L."/>
            <person name="Ettema T.J."/>
        </authorList>
    </citation>
    <scope>NUCLEOTIDE SEQUENCE</scope>
</reference>